<reference evidence="1" key="1">
    <citation type="submission" date="2021-05" db="EMBL/GenBank/DDBJ databases">
        <authorList>
            <person name="Pan Q."/>
            <person name="Jouanno E."/>
            <person name="Zahm M."/>
            <person name="Klopp C."/>
            <person name="Cabau C."/>
            <person name="Louis A."/>
            <person name="Berthelot C."/>
            <person name="Parey E."/>
            <person name="Roest Crollius H."/>
            <person name="Montfort J."/>
            <person name="Robinson-Rechavi M."/>
            <person name="Bouchez O."/>
            <person name="Lampietro C."/>
            <person name="Lopez Roques C."/>
            <person name="Donnadieu C."/>
            <person name="Postlethwait J."/>
            <person name="Bobe J."/>
            <person name="Dillon D."/>
            <person name="Chandos A."/>
            <person name="von Hippel F."/>
            <person name="Guiguen Y."/>
        </authorList>
    </citation>
    <scope>NUCLEOTIDE SEQUENCE</scope>
    <source>
        <strain evidence="1">YG-Jan2019</strain>
    </source>
</reference>
<dbReference type="Proteomes" id="UP001157502">
    <property type="component" value="Chromosome 27"/>
</dbReference>
<accession>A0ACC2FHY3</accession>
<dbReference type="EMBL" id="CM055754">
    <property type="protein sequence ID" value="KAJ7990918.1"/>
    <property type="molecule type" value="Genomic_DNA"/>
</dbReference>
<organism evidence="1 2">
    <name type="scientific">Dallia pectoralis</name>
    <name type="common">Alaska blackfish</name>
    <dbReference type="NCBI Taxonomy" id="75939"/>
    <lineage>
        <taxon>Eukaryota</taxon>
        <taxon>Metazoa</taxon>
        <taxon>Chordata</taxon>
        <taxon>Craniata</taxon>
        <taxon>Vertebrata</taxon>
        <taxon>Euteleostomi</taxon>
        <taxon>Actinopterygii</taxon>
        <taxon>Neopterygii</taxon>
        <taxon>Teleostei</taxon>
        <taxon>Protacanthopterygii</taxon>
        <taxon>Esociformes</taxon>
        <taxon>Umbridae</taxon>
        <taxon>Dallia</taxon>
    </lineage>
</organism>
<evidence type="ECO:0000313" key="2">
    <source>
        <dbReference type="Proteomes" id="UP001157502"/>
    </source>
</evidence>
<evidence type="ECO:0000313" key="1">
    <source>
        <dbReference type="EMBL" id="KAJ7990918.1"/>
    </source>
</evidence>
<comment type="caution">
    <text evidence="1">The sequence shown here is derived from an EMBL/GenBank/DDBJ whole genome shotgun (WGS) entry which is preliminary data.</text>
</comment>
<gene>
    <name evidence="1" type="ORF">DPEC_G00291870</name>
</gene>
<keyword evidence="2" id="KW-1185">Reference proteome</keyword>
<name>A0ACC2FHY3_DALPE</name>
<protein>
    <submittedName>
        <fullName evidence="1">Uncharacterized protein</fullName>
    </submittedName>
</protein>
<proteinExistence type="predicted"/>
<sequence length="977" mass="108354">MEESTFQSNASLYCVSAEAETAIGVYLVILGWLAGLGNGAVIILVVRQRHILESHDYLTLNLAVSDACVAIFGYSRGIVEAFNLFRDDGLLIKTIWTCQVDGFLIMLFGLVSINTLTAISIICYIKGCQPSYAHQVNKHNVTIVIVAVWLCAFFWSGAPLLGWGSYTTHNSGICEIDWARARFSVSYKLYVGLMFTSNFFVPLLLIWFSYVSIIRTLNNSHKSNRGGYVSERQKQMESRVTMMSLARCLAFLLAWCPYAVSSMWSAWGHQVPPLHSILASLFAKSASFYNPFIYLGMSAKFRRDFRALFRTLCPGPDRSRSPDAVQLDLGIMEVKGGVDELDSGDELGGDQGLEERKESQRTSLMDPVIAPNTSHRLLLRKLSDSGRLAELSFHCYGFTSTVLGWPIRRELLEIQELLQILCFEFIMTISFAVLHVLVMLSLTHRAFGSESWVSTPITCTTRGADLAEEKQVVLCPPNCTLWRLSVFGTEVYASVSSVCGAAMHWGVIRSAGGPVKVHKLHGRQNYLGSYSHGVQSEALSRWTASFTVAKSAYVPLEVSAQMTTTALHAFVQEKKTLKKPIKKKQTEGNRDCQVELALLLDSSNNIGQRRFNLQKNFISKLAVMLKIGPNGPHLGVVQASDTPRTELYLTNYTQPKDVVFAIKEIAYLGGNTNTGKALMHTVESFFQTGVRRGHPRIVVVFLDGWPSDNLEDAAILARESGVNVFLVPVAKPSAEELGMVRDVDFMKKAVCKDNGFFTYPIPSWFGTTKHVKPLAQKLCSVDQLLCSKTCYNSVNLGFLIDGSSSVGEGNFRLVLDFITSVARSFDISDIGARVGAVQFTYEQRTEFNLNDYLEKEDTLRALQGIPYMSGGTATGEAITYITQKLFLTRKAGPGRNFLIVVTDGQSYDDVTRPALAAQKEGITIYSVGVAWAPLDDLRIMASEPKDSHTFFTREFTGLQQFLEPVVRGICRDFAEAN</sequence>